<dbReference type="Proteomes" id="UP000295083">
    <property type="component" value="Unassembled WGS sequence"/>
</dbReference>
<evidence type="ECO:0000256" key="1">
    <source>
        <dbReference type="SAM" id="MobiDB-lite"/>
    </source>
</evidence>
<organism evidence="2 3">
    <name type="scientific">Colletotrichum spinosum</name>
    <dbReference type="NCBI Taxonomy" id="1347390"/>
    <lineage>
        <taxon>Eukaryota</taxon>
        <taxon>Fungi</taxon>
        <taxon>Dikarya</taxon>
        <taxon>Ascomycota</taxon>
        <taxon>Pezizomycotina</taxon>
        <taxon>Sordariomycetes</taxon>
        <taxon>Hypocreomycetidae</taxon>
        <taxon>Glomerellales</taxon>
        <taxon>Glomerellaceae</taxon>
        <taxon>Colletotrichum</taxon>
        <taxon>Colletotrichum orbiculare species complex</taxon>
    </lineage>
</organism>
<reference evidence="2 3" key="1">
    <citation type="submission" date="2018-11" db="EMBL/GenBank/DDBJ databases">
        <title>Genome sequence and assembly of Colletotrichum spinosum.</title>
        <authorList>
            <person name="Gan P."/>
            <person name="Shirasu K."/>
        </authorList>
    </citation>
    <scope>NUCLEOTIDE SEQUENCE [LARGE SCALE GENOMIC DNA]</scope>
    <source>
        <strain evidence="2 3">CBS 515.97</strain>
    </source>
</reference>
<dbReference type="GO" id="GO:0000981">
    <property type="term" value="F:DNA-binding transcription factor activity, RNA polymerase II-specific"/>
    <property type="evidence" value="ECO:0007669"/>
    <property type="project" value="TreeGrafter"/>
</dbReference>
<name>A0A4R8QMV8_9PEZI</name>
<gene>
    <name evidence="2" type="ORF">C8035_v005360</name>
</gene>
<comment type="caution">
    <text evidence="2">The sequence shown here is derived from an EMBL/GenBank/DDBJ whole genome shotgun (WGS) entry which is preliminary data.</text>
</comment>
<evidence type="ECO:0000313" key="3">
    <source>
        <dbReference type="Proteomes" id="UP000295083"/>
    </source>
</evidence>
<evidence type="ECO:0000313" key="2">
    <source>
        <dbReference type="EMBL" id="TDZ39590.1"/>
    </source>
</evidence>
<feature type="compositionally biased region" description="Pro residues" evidence="1">
    <location>
        <begin position="31"/>
        <end position="43"/>
    </location>
</feature>
<protein>
    <recommendedName>
        <fullName evidence="4">Transcription factor domain-containing protein</fullName>
    </recommendedName>
</protein>
<dbReference type="GO" id="GO:0005634">
    <property type="term" value="C:nucleus"/>
    <property type="evidence" value="ECO:0007669"/>
    <property type="project" value="TreeGrafter"/>
</dbReference>
<sequence>MSTLVTGSNDALDILSDAASILHNATITPLSGPPSTQPAPPSSDAPTAVPAESNRGSQSGVGFVILSLSEPTDATLNLWDKCRFVRQGWFTSQEAVTCSDLFFKYLSPLTAVTIDHHREHDSQMGLICEESMLCCTVLMIASRFFMLPGEGGASRSHLIHNRLWQHCELMIKRIMLGQEKISTAKMRVVGTIESLLLISDWRPRAVHFPPDTEGWDAVFIDTEYDREHRKRTNDQDPLLRWQRDVFEPAKRASRMSWMLLGLATNLAYELGVLPHDHHQTSNVAPSSDELRKFRAQKLLYTCMTQTATKLGYHSVLPESIAITVSRSVTADGNVETQRSWNAYMNAYLELTRLSKLVSSMFFQSAAQLQSVLQNDNYPDLVEHFQASLSSWGATHALSLENVLEPLKDSLLIELHHLRACIGAIAIHAVVQRASGSDTSVARADGLASYMTAKYVGLLQEVISDSSMVLEIATVSSFKTHLGYAPARIRLNVISASAFLLKAISLGSPATDVETALHTLDRCTTTFKAYPPDDMDFAMRYADLTDRHALNLKNRFVSSSGQQRGTSGGSNNTVSSLAISTGPVSDMEQPGFWRDFQFDLSLAPFGDSVYQLSQGFDIDSLNFLWNLSDRSV</sequence>
<dbReference type="CDD" id="cd12148">
    <property type="entry name" value="fungal_TF_MHR"/>
    <property type="match status" value="1"/>
</dbReference>
<dbReference type="PANTHER" id="PTHR31644">
    <property type="entry name" value="TRANSCRIPTIONAL ACTIVATOR ARO80-RELATED"/>
    <property type="match status" value="1"/>
</dbReference>
<dbReference type="GO" id="GO:0045944">
    <property type="term" value="P:positive regulation of transcription by RNA polymerase II"/>
    <property type="evidence" value="ECO:0007669"/>
    <property type="project" value="TreeGrafter"/>
</dbReference>
<feature type="region of interest" description="Disordered" evidence="1">
    <location>
        <begin position="27"/>
        <end position="56"/>
    </location>
</feature>
<dbReference type="PANTHER" id="PTHR31644:SF3">
    <property type="entry name" value="ZN(II)2CYS6 TRANSCRIPTION FACTOR (EUROFUNG)"/>
    <property type="match status" value="1"/>
</dbReference>
<dbReference type="GO" id="GO:0009074">
    <property type="term" value="P:aromatic amino acid family catabolic process"/>
    <property type="evidence" value="ECO:0007669"/>
    <property type="project" value="TreeGrafter"/>
</dbReference>
<keyword evidence="3" id="KW-1185">Reference proteome</keyword>
<accession>A0A4R8QMV8</accession>
<dbReference type="InterPro" id="IPR052780">
    <property type="entry name" value="AAA_Catabolism_Regulators"/>
</dbReference>
<dbReference type="EMBL" id="QAPG01000009">
    <property type="protein sequence ID" value="TDZ39590.1"/>
    <property type="molecule type" value="Genomic_DNA"/>
</dbReference>
<dbReference type="AlphaFoldDB" id="A0A4R8QMV8"/>
<proteinExistence type="predicted"/>
<evidence type="ECO:0008006" key="4">
    <source>
        <dbReference type="Google" id="ProtNLM"/>
    </source>
</evidence>